<keyword evidence="3" id="KW-1185">Reference proteome</keyword>
<gene>
    <name evidence="2" type="ORF">FXF47_04385</name>
</gene>
<name>A0A5D0MIN8_9BACT</name>
<reference evidence="2" key="1">
    <citation type="submission" date="2019-08" db="EMBL/GenBank/DDBJ databases">
        <title>Genomic characterization of a novel candidate phylum (ARYD3) from a high temperature, high salinity tertiary oil reservoir in north central Oklahoma, USA.</title>
        <authorList>
            <person name="Youssef N.H."/>
            <person name="Yadav A."/>
            <person name="Elshahed M.S."/>
        </authorList>
    </citation>
    <scope>NUCLEOTIDE SEQUENCE [LARGE SCALE GENOMIC DNA]</scope>
    <source>
        <strain evidence="2">ARYD3</strain>
    </source>
</reference>
<organism evidence="2 3">
    <name type="scientific">Candidatus Mcinerneyibacterium aminivorans</name>
    <dbReference type="NCBI Taxonomy" id="2703815"/>
    <lineage>
        <taxon>Bacteria</taxon>
        <taxon>Candidatus Macinerneyibacteriota</taxon>
        <taxon>Candidatus Mcinerneyibacteria</taxon>
        <taxon>Candidatus Mcinerneyibacteriales</taxon>
        <taxon>Candidatus Mcinerneyibacteriaceae</taxon>
        <taxon>Candidatus Mcinerneyibacterium</taxon>
    </lineage>
</organism>
<proteinExistence type="predicted"/>
<dbReference type="InterPro" id="IPR020600">
    <property type="entry name" value="IMP_cyclohydrolase-like"/>
</dbReference>
<sequence length="239" mass="28117">MKNNFKKNIHYLQDSEYPGRGLIIGMTPDRNYAVQIYWIMGRSENSQNRIFVKDGKFLKNKIYNDSKKVDTSLTIYYSMKNISNIHIVSNGDQTETIYNYLKKKKSFEQAIYKRTFEPDKPNYTPRISGIINPSELNYKYKISIIKSFHNSSEMCIRNIYNYSAFIPGVGHCITTYKDNGNPLPSFEGEPYELPIYNDSMKTLNYYWDLLNNEYRVSIAAKYINLKSNKFEIKIINKNN</sequence>
<dbReference type="InterPro" id="IPR036795">
    <property type="entry name" value="IMP_cyclohydrolase-like_sf"/>
</dbReference>
<dbReference type="Gene3D" id="3.60.20.20">
    <property type="entry name" value="Inosine monophosphate cyclohydrolase-like"/>
    <property type="match status" value="1"/>
</dbReference>
<dbReference type="AlphaFoldDB" id="A0A5D0MIN8"/>
<dbReference type="GO" id="GO:0006188">
    <property type="term" value="P:IMP biosynthetic process"/>
    <property type="evidence" value="ECO:0007669"/>
    <property type="project" value="InterPro"/>
</dbReference>
<accession>A0A5D0MIN8</accession>
<dbReference type="SUPFAM" id="SSF75569">
    <property type="entry name" value="Archaeal IMP cyclohydrolase PurO"/>
    <property type="match status" value="1"/>
</dbReference>
<evidence type="ECO:0000259" key="1">
    <source>
        <dbReference type="Pfam" id="PF07826"/>
    </source>
</evidence>
<dbReference type="Proteomes" id="UP000324143">
    <property type="component" value="Unassembled WGS sequence"/>
</dbReference>
<protein>
    <submittedName>
        <fullName evidence="2">Inosine monophosphate cyclohydrolase</fullName>
    </submittedName>
</protein>
<feature type="domain" description="Inosine monophosphate cyclohydrolase-like" evidence="1">
    <location>
        <begin position="17"/>
        <end position="224"/>
    </location>
</feature>
<evidence type="ECO:0000313" key="2">
    <source>
        <dbReference type="EMBL" id="TYB31381.1"/>
    </source>
</evidence>
<dbReference type="Pfam" id="PF07826">
    <property type="entry name" value="IMP_cyclohyd"/>
    <property type="match status" value="1"/>
</dbReference>
<dbReference type="EMBL" id="VSIX01000035">
    <property type="protein sequence ID" value="TYB31381.1"/>
    <property type="molecule type" value="Genomic_DNA"/>
</dbReference>
<dbReference type="GO" id="GO:0003937">
    <property type="term" value="F:IMP cyclohydrolase activity"/>
    <property type="evidence" value="ECO:0007669"/>
    <property type="project" value="InterPro"/>
</dbReference>
<evidence type="ECO:0000313" key="3">
    <source>
        <dbReference type="Proteomes" id="UP000324143"/>
    </source>
</evidence>
<comment type="caution">
    <text evidence="2">The sequence shown here is derived from an EMBL/GenBank/DDBJ whole genome shotgun (WGS) entry which is preliminary data.</text>
</comment>